<dbReference type="EMBL" id="JAZGQK010000026">
    <property type="protein sequence ID" value="MEE6262197.1"/>
    <property type="molecule type" value="Genomic_DNA"/>
</dbReference>
<evidence type="ECO:0008006" key="3">
    <source>
        <dbReference type="Google" id="ProtNLM"/>
    </source>
</evidence>
<evidence type="ECO:0000313" key="1">
    <source>
        <dbReference type="EMBL" id="MEE6262197.1"/>
    </source>
</evidence>
<dbReference type="RefSeq" id="WP_331217131.1">
    <property type="nucleotide sequence ID" value="NZ_JAZGQK010000026.1"/>
</dbReference>
<gene>
    <name evidence="1" type="ORF">V1633_27300</name>
</gene>
<keyword evidence="2" id="KW-1185">Reference proteome</keyword>
<dbReference type="Proteomes" id="UP001332243">
    <property type="component" value="Unassembled WGS sequence"/>
</dbReference>
<protein>
    <recommendedName>
        <fullName evidence="3">DUF4192 domain-containing protein</fullName>
    </recommendedName>
</protein>
<comment type="caution">
    <text evidence="1">The sequence shown here is derived from an EMBL/GenBank/DDBJ whole genome shotgun (WGS) entry which is preliminary data.</text>
</comment>
<proteinExistence type="predicted"/>
<sequence>MTPDEALALLRADRAAHDHSALFTVYVEADDEGQRQLRDAAEQLVVKKGDRCPVGAVCTLSWSQWGSYERDRLSRLVNRYLQRGPLQQLGRVLQAQAGCLNPIQVKALEAVAAGDPLRHLPVCAAVLCNDASTGAVWEALVAILRNSTDPDALAGAYDATEHAGVHADSLEIIRSRKLSRAELKAIGDRTRNRGSFT</sequence>
<name>A0ABU7S060_9ACTN</name>
<organism evidence="1 2">
    <name type="scientific">Plantactinospora sonchi</name>
    <dbReference type="NCBI Taxonomy" id="1544735"/>
    <lineage>
        <taxon>Bacteria</taxon>
        <taxon>Bacillati</taxon>
        <taxon>Actinomycetota</taxon>
        <taxon>Actinomycetes</taxon>
        <taxon>Micromonosporales</taxon>
        <taxon>Micromonosporaceae</taxon>
        <taxon>Plantactinospora</taxon>
    </lineage>
</organism>
<accession>A0ABU7S060</accession>
<evidence type="ECO:0000313" key="2">
    <source>
        <dbReference type="Proteomes" id="UP001332243"/>
    </source>
</evidence>
<reference evidence="1 2" key="1">
    <citation type="submission" date="2024-01" db="EMBL/GenBank/DDBJ databases">
        <title>Genome insights into Plantactinospora sonchi sp. nov.</title>
        <authorList>
            <person name="Wang L."/>
        </authorList>
    </citation>
    <scope>NUCLEOTIDE SEQUENCE [LARGE SCALE GENOMIC DNA]</scope>
    <source>
        <strain evidence="1 2">NEAU-QY2</strain>
    </source>
</reference>